<dbReference type="EMBL" id="CAADRA010005487">
    <property type="protein sequence ID" value="VFT90438.1"/>
    <property type="molecule type" value="Genomic_DNA"/>
</dbReference>
<dbReference type="EMBL" id="VJMH01005466">
    <property type="protein sequence ID" value="KAF0695561.1"/>
    <property type="molecule type" value="Genomic_DNA"/>
</dbReference>
<dbReference type="Proteomes" id="UP000332933">
    <property type="component" value="Unassembled WGS sequence"/>
</dbReference>
<dbReference type="InterPro" id="IPR011989">
    <property type="entry name" value="ARM-like"/>
</dbReference>
<name>A0A485KYK1_9STRA</name>
<evidence type="ECO:0000313" key="1">
    <source>
        <dbReference type="EMBL" id="KAF0695561.1"/>
    </source>
</evidence>
<accession>A0A485KYK1</accession>
<keyword evidence="3" id="KW-1185">Reference proteome</keyword>
<organism evidence="2 3">
    <name type="scientific">Aphanomyces stellatus</name>
    <dbReference type="NCBI Taxonomy" id="120398"/>
    <lineage>
        <taxon>Eukaryota</taxon>
        <taxon>Sar</taxon>
        <taxon>Stramenopiles</taxon>
        <taxon>Oomycota</taxon>
        <taxon>Saprolegniomycetes</taxon>
        <taxon>Saprolegniales</taxon>
        <taxon>Verrucalvaceae</taxon>
        <taxon>Aphanomyces</taxon>
    </lineage>
</organism>
<dbReference type="Gene3D" id="1.25.10.10">
    <property type="entry name" value="Leucine-rich Repeat Variant"/>
    <property type="match status" value="1"/>
</dbReference>
<proteinExistence type="predicted"/>
<dbReference type="AlphaFoldDB" id="A0A485KYK1"/>
<reference evidence="1" key="2">
    <citation type="submission" date="2019-06" db="EMBL/GenBank/DDBJ databases">
        <title>Genomics analysis of Aphanomyces spp. identifies a new class of oomycete effector associated with host adaptation.</title>
        <authorList>
            <person name="Gaulin E."/>
        </authorList>
    </citation>
    <scope>NUCLEOTIDE SEQUENCE</scope>
    <source>
        <strain evidence="1">CBS 578.67</strain>
    </source>
</reference>
<sequence>MLERLLHVLVEGDDLACVATQTLSHLTYSIDACKTMVALGLAETLASILTVAPPLMQHSALELLGRLTDQVPSAVCRLLRPRFLQALVQVDVAPTDSHRLRLLGHILSHPKAPSLPSAFSQSVPWLNVLVTNPVLSAHDTRLVTCIARHLGPAT</sequence>
<dbReference type="OrthoDB" id="79497at2759"/>
<evidence type="ECO:0000313" key="2">
    <source>
        <dbReference type="EMBL" id="VFT90438.1"/>
    </source>
</evidence>
<protein>
    <submittedName>
        <fullName evidence="2">Aste57867_13601 protein</fullName>
    </submittedName>
</protein>
<gene>
    <name evidence="2" type="primary">Aste57867_13601</name>
    <name evidence="1" type="ORF">As57867_013551</name>
    <name evidence="2" type="ORF">ASTE57867_13601</name>
</gene>
<reference evidence="2 3" key="1">
    <citation type="submission" date="2019-03" db="EMBL/GenBank/DDBJ databases">
        <authorList>
            <person name="Gaulin E."/>
            <person name="Dumas B."/>
        </authorList>
    </citation>
    <scope>NUCLEOTIDE SEQUENCE [LARGE SCALE GENOMIC DNA]</scope>
    <source>
        <strain evidence="2">CBS 568.67</strain>
    </source>
</reference>
<evidence type="ECO:0000313" key="3">
    <source>
        <dbReference type="Proteomes" id="UP000332933"/>
    </source>
</evidence>
<dbReference type="InterPro" id="IPR016024">
    <property type="entry name" value="ARM-type_fold"/>
</dbReference>
<dbReference type="SUPFAM" id="SSF48371">
    <property type="entry name" value="ARM repeat"/>
    <property type="match status" value="1"/>
</dbReference>